<dbReference type="Proteomes" id="UP001190926">
    <property type="component" value="Unassembled WGS sequence"/>
</dbReference>
<dbReference type="Pfam" id="PF00234">
    <property type="entry name" value="Tryp_alpha_amyl"/>
    <property type="match status" value="1"/>
</dbReference>
<evidence type="ECO:0000259" key="5">
    <source>
        <dbReference type="SMART" id="SM00499"/>
    </source>
</evidence>
<organism evidence="6 7">
    <name type="scientific">Perilla frutescens var. hirtella</name>
    <name type="common">Perilla citriodora</name>
    <name type="synonym">Perilla setoyensis</name>
    <dbReference type="NCBI Taxonomy" id="608512"/>
    <lineage>
        <taxon>Eukaryota</taxon>
        <taxon>Viridiplantae</taxon>
        <taxon>Streptophyta</taxon>
        <taxon>Embryophyta</taxon>
        <taxon>Tracheophyta</taxon>
        <taxon>Spermatophyta</taxon>
        <taxon>Magnoliopsida</taxon>
        <taxon>eudicotyledons</taxon>
        <taxon>Gunneridae</taxon>
        <taxon>Pentapetalae</taxon>
        <taxon>asterids</taxon>
        <taxon>lamiids</taxon>
        <taxon>Lamiales</taxon>
        <taxon>Lamiaceae</taxon>
        <taxon>Nepetoideae</taxon>
        <taxon>Elsholtzieae</taxon>
        <taxon>Perilla</taxon>
    </lineage>
</organism>
<dbReference type="InterPro" id="IPR000617">
    <property type="entry name" value="Napin/2SS/CON"/>
</dbReference>
<accession>A0AAD4JB38</accession>
<dbReference type="Gene3D" id="1.10.110.10">
    <property type="entry name" value="Plant lipid-transfer and hydrophobic proteins"/>
    <property type="match status" value="1"/>
</dbReference>
<feature type="signal peptide" evidence="4">
    <location>
        <begin position="1"/>
        <end position="21"/>
    </location>
</feature>
<evidence type="ECO:0000313" key="6">
    <source>
        <dbReference type="EMBL" id="KAH6830536.1"/>
    </source>
</evidence>
<protein>
    <recommendedName>
        <fullName evidence="5">Bifunctional inhibitor/plant lipid transfer protein/seed storage helical domain-containing protein</fullName>
    </recommendedName>
</protein>
<keyword evidence="4" id="KW-0732">Signal</keyword>
<gene>
    <name evidence="6" type="ORF">C2S53_010454</name>
</gene>
<comment type="caution">
    <text evidence="6">The sequence shown here is derived from an EMBL/GenBank/DDBJ whole genome shotgun (WGS) entry which is preliminary data.</text>
</comment>
<dbReference type="InterPro" id="IPR016140">
    <property type="entry name" value="Bifunc_inhib/LTP/seed_store"/>
</dbReference>
<evidence type="ECO:0000256" key="3">
    <source>
        <dbReference type="ARBA" id="ARBA00023129"/>
    </source>
</evidence>
<dbReference type="PANTHER" id="PTHR35496:SF4">
    <property type="entry name" value="2S SULFUR-RICH SEED STORAGE PROTEIN 2-LIKE"/>
    <property type="match status" value="1"/>
</dbReference>
<evidence type="ECO:0000256" key="2">
    <source>
        <dbReference type="ARBA" id="ARBA00022761"/>
    </source>
</evidence>
<sequence>MANKVALAAALLLALVALATATTYTTTVTTTSYDREGSQQCSQQVQSRRFRSCQRYLQQQQRNGDEMEDEVLEMAAGNPQQQYLQECCQQLKEMDRQQCGCEAIKQAVRQAQQGGRSYQAGQSEQIYQRARELPRRCGLSEQQCRFNVVFV</sequence>
<dbReference type="SUPFAM" id="SSF47699">
    <property type="entry name" value="Bifunctional inhibitor/lipid-transfer protein/seed storage 2S albumin"/>
    <property type="match status" value="1"/>
</dbReference>
<name>A0AAD4JB38_PERFH</name>
<feature type="chain" id="PRO_5041997088" description="Bifunctional inhibitor/plant lipid transfer protein/seed storage helical domain-containing protein" evidence="4">
    <location>
        <begin position="22"/>
        <end position="151"/>
    </location>
</feature>
<keyword evidence="3" id="KW-0708">Seed storage protein</keyword>
<dbReference type="AlphaFoldDB" id="A0AAD4JB38"/>
<reference evidence="6 7" key="1">
    <citation type="journal article" date="2021" name="Nat. Commun.">
        <title>Incipient diploidization of the medicinal plant Perilla within 10,000 years.</title>
        <authorList>
            <person name="Zhang Y."/>
            <person name="Shen Q."/>
            <person name="Leng L."/>
            <person name="Zhang D."/>
            <person name="Chen S."/>
            <person name="Shi Y."/>
            <person name="Ning Z."/>
            <person name="Chen S."/>
        </authorList>
    </citation>
    <scope>NUCLEOTIDE SEQUENCE [LARGE SCALE GENOMIC DNA]</scope>
    <source>
        <strain evidence="7">cv. PC099</strain>
    </source>
</reference>
<feature type="domain" description="Bifunctional inhibitor/plant lipid transfer protein/seed storage helical" evidence="5">
    <location>
        <begin position="53"/>
        <end position="144"/>
    </location>
</feature>
<comment type="similarity">
    <text evidence="1">Belongs to the 2S seed storage albumins family.</text>
</comment>
<dbReference type="InterPro" id="IPR036312">
    <property type="entry name" value="Bifun_inhib/LTP/seed_sf"/>
</dbReference>
<dbReference type="PANTHER" id="PTHR35496">
    <property type="entry name" value="2S SEED STORAGE PROTEIN 1-RELATED"/>
    <property type="match status" value="1"/>
</dbReference>
<evidence type="ECO:0000256" key="1">
    <source>
        <dbReference type="ARBA" id="ARBA00008262"/>
    </source>
</evidence>
<evidence type="ECO:0000256" key="4">
    <source>
        <dbReference type="SAM" id="SignalP"/>
    </source>
</evidence>
<proteinExistence type="inferred from homology"/>
<evidence type="ECO:0000313" key="7">
    <source>
        <dbReference type="Proteomes" id="UP001190926"/>
    </source>
</evidence>
<dbReference type="EMBL" id="SDAM02000099">
    <property type="protein sequence ID" value="KAH6830536.1"/>
    <property type="molecule type" value="Genomic_DNA"/>
</dbReference>
<keyword evidence="7" id="KW-1185">Reference proteome</keyword>
<dbReference type="GO" id="GO:0045735">
    <property type="term" value="F:nutrient reservoir activity"/>
    <property type="evidence" value="ECO:0007669"/>
    <property type="project" value="UniProtKB-KW"/>
</dbReference>
<dbReference type="SMART" id="SM00499">
    <property type="entry name" value="AAI"/>
    <property type="match status" value="1"/>
</dbReference>
<keyword evidence="2" id="KW-0758">Storage protein</keyword>